<dbReference type="Proteomes" id="UP000000566">
    <property type="component" value="Chromosome"/>
</dbReference>
<feature type="domain" description="DUF4982" evidence="8">
    <location>
        <begin position="668"/>
        <end position="726"/>
    </location>
</feature>
<keyword evidence="11" id="KW-1185">Reference proteome</keyword>
<keyword evidence="2 10" id="KW-0378">Hydrolase</keyword>
<dbReference type="AlphaFoldDB" id="A6LGJ5"/>
<dbReference type="PROSITE" id="PS51257">
    <property type="entry name" value="PROKAR_LIPOPROTEIN"/>
    <property type="match status" value="1"/>
</dbReference>
<dbReference type="EMBL" id="CP000140">
    <property type="protein sequence ID" value="ABR44809.1"/>
    <property type="molecule type" value="Genomic_DNA"/>
</dbReference>
<accession>A6LGJ5</accession>
<dbReference type="GO" id="GO:0004553">
    <property type="term" value="F:hydrolase activity, hydrolyzing O-glycosyl compounds"/>
    <property type="evidence" value="ECO:0007669"/>
    <property type="project" value="InterPro"/>
</dbReference>
<dbReference type="PANTHER" id="PTHR42732">
    <property type="entry name" value="BETA-GALACTOSIDASE"/>
    <property type="match status" value="1"/>
</dbReference>
<evidence type="ECO:0000256" key="2">
    <source>
        <dbReference type="ARBA" id="ARBA00022801"/>
    </source>
</evidence>
<reference evidence="10 11" key="1">
    <citation type="journal article" date="2007" name="PLoS Biol.">
        <title>Evolution of symbiotic bacteria in the distal human intestine.</title>
        <authorList>
            <person name="Xu J."/>
            <person name="Mahowald M.A."/>
            <person name="Ley R.E."/>
            <person name="Lozupone C.A."/>
            <person name="Hamady M."/>
            <person name="Martens E.C."/>
            <person name="Henrissat B."/>
            <person name="Coutinho P.M."/>
            <person name="Minx P."/>
            <person name="Latreille P."/>
            <person name="Cordum H."/>
            <person name="Van Brunt A."/>
            <person name="Kim K."/>
            <person name="Fulton R.S."/>
            <person name="Fulton L.A."/>
            <person name="Clifton S.W."/>
            <person name="Wilson R.K."/>
            <person name="Knight R.D."/>
            <person name="Gordon J.I."/>
        </authorList>
    </citation>
    <scope>NUCLEOTIDE SEQUENCE [LARGE SCALE GENOMIC DNA]</scope>
    <source>
        <strain evidence="11">ATCC 8503 / DSM 20701 / CIP 104284 / JCM 5825 / NCTC 11152</strain>
    </source>
</reference>
<sequence>MISLMNRPFAWLLGLLLTACSPTGEQVRERSSWNDDWKFALSDSVQDYSSPDSDDSTWRILSLPHDWSIEGDFSLDNPSTPGGGALPGGIGWYRKTFTLPETDRGKVVYVDFDGVYRNSEVWINGHSLGFRPNGYVSFRYDLTPYLRYGSQPNVIVVKADNSEQPNSRWYSGSGIYRNVWLVKVNPVHVDNWGTFVHDMKISPEEATFSLEARIRNSSEADREAEVSTSIYDDRNRVVTAPVTTLLRVPYTPCYDTRMREASVDHQFSISNPKLWSPDSPSLYTAVTEVKVAGKVVDRYETVFGLRTFRWDSATGFYLNDKPLKIKGVCLHHDLGCLGAAVNTRAIERQLQIMKEMGVNAIRTSHNAPAPELLDLCDRMGLLVQDESFDMWERRKSPYDYARYFAEWHERDLTDEILRDRNHASVFMWSIGNEVLEQWSHADATELDLQAANLILNAGHAIDPALLKDTTLSRQSLITRHLAAIVKRLDTSRVVTAGCNEVNPANHLFRSDALDVLGFNYHEQYLEPFLRNFPGRKLIVSESTSALMTRGYYEMPSDHIYIRPESWDKPFEAPEHVCSSYDNCHVPWGSTHEKTWHLVKTLPHVSGLFVWTGFDYLGEPTPYWWPSRSSFFGIVDLAGFPKDVYYMYKSEWTDEPVLHIFPHWNWKEGERVDIWAYYNNADEVELYLNGKSLGVRQKTDSTYHVSWRVPFTPGTLRAVSRLGGKEVLVKEIHTAGEPARLVLTPDRSVIQADGSDLSFVTVDVCDIDGNRVPDATPLIRFSVEGPGEIAGTDNGDPNDPNSLRKPKRQAYYGKALVVIRNKGGQGDIHLKAIAEGLPEATVTIQAQ</sequence>
<protein>
    <submittedName>
        <fullName evidence="10">Glycoside hydrolase family 2, candidate beta-glycosidase</fullName>
    </submittedName>
</protein>
<evidence type="ECO:0000259" key="8">
    <source>
        <dbReference type="Pfam" id="PF16355"/>
    </source>
</evidence>
<evidence type="ECO:0000259" key="9">
    <source>
        <dbReference type="Pfam" id="PF18565"/>
    </source>
</evidence>
<evidence type="ECO:0000313" key="11">
    <source>
        <dbReference type="Proteomes" id="UP000000566"/>
    </source>
</evidence>
<dbReference type="InterPro" id="IPR032311">
    <property type="entry name" value="DUF4982"/>
</dbReference>
<organism evidence="10 11">
    <name type="scientific">Parabacteroides distasonis (strain ATCC 8503 / DSM 20701 / CIP 104284 / JCM 5825 / NCTC 11152)</name>
    <dbReference type="NCBI Taxonomy" id="435591"/>
    <lineage>
        <taxon>Bacteria</taxon>
        <taxon>Pseudomonadati</taxon>
        <taxon>Bacteroidota</taxon>
        <taxon>Bacteroidia</taxon>
        <taxon>Bacteroidales</taxon>
        <taxon>Tannerellaceae</taxon>
        <taxon>Parabacteroides</taxon>
    </lineage>
</organism>
<gene>
    <name evidence="10" type="ordered locus">BDI_3103</name>
</gene>
<evidence type="ECO:0000313" key="10">
    <source>
        <dbReference type="EMBL" id="ABR44809.1"/>
    </source>
</evidence>
<feature type="domain" description="Glycoside hydrolase family 2 catalytic" evidence="6">
    <location>
        <begin position="316"/>
        <end position="446"/>
    </location>
</feature>
<name>A6LGJ5_PARD8</name>
<dbReference type="InterPro" id="IPR051913">
    <property type="entry name" value="GH2_Domain-Containing"/>
</dbReference>
<dbReference type="InterPro" id="IPR008964">
    <property type="entry name" value="Invasin/intimin_cell_adhesion"/>
</dbReference>
<dbReference type="Pfam" id="PF16355">
    <property type="entry name" value="DUF4982"/>
    <property type="match status" value="1"/>
</dbReference>
<dbReference type="InterPro" id="IPR013783">
    <property type="entry name" value="Ig-like_fold"/>
</dbReference>
<dbReference type="Pfam" id="PF18565">
    <property type="entry name" value="Glyco_hydro2_C5"/>
    <property type="match status" value="1"/>
</dbReference>
<comment type="similarity">
    <text evidence="1">Belongs to the glycosyl hydrolase 2 family.</text>
</comment>
<dbReference type="InterPro" id="IPR006104">
    <property type="entry name" value="Glyco_hydro_2_N"/>
</dbReference>
<dbReference type="Pfam" id="PF02836">
    <property type="entry name" value="Glyco_hydro_2_C"/>
    <property type="match status" value="1"/>
</dbReference>
<evidence type="ECO:0000259" key="6">
    <source>
        <dbReference type="Pfam" id="PF02836"/>
    </source>
</evidence>
<dbReference type="PRINTS" id="PR00132">
    <property type="entry name" value="GLHYDRLASE2"/>
</dbReference>
<dbReference type="Gene3D" id="3.20.20.80">
    <property type="entry name" value="Glycosidases"/>
    <property type="match status" value="1"/>
</dbReference>
<evidence type="ECO:0000259" key="7">
    <source>
        <dbReference type="Pfam" id="PF02837"/>
    </source>
</evidence>
<dbReference type="CAZy" id="GH2">
    <property type="family name" value="Glycoside Hydrolase Family 2"/>
</dbReference>
<dbReference type="HOGENOM" id="CLU_006501_0_2_10"/>
<proteinExistence type="inferred from homology"/>
<dbReference type="InterPro" id="IPR006102">
    <property type="entry name" value="Ig-like_GH2"/>
</dbReference>
<dbReference type="KEGG" id="pdi:BDI_3103"/>
<dbReference type="SUPFAM" id="SSF51445">
    <property type="entry name" value="(Trans)glycosidases"/>
    <property type="match status" value="1"/>
</dbReference>
<evidence type="ECO:0000259" key="5">
    <source>
        <dbReference type="Pfam" id="PF00703"/>
    </source>
</evidence>
<evidence type="ECO:0000256" key="1">
    <source>
        <dbReference type="ARBA" id="ARBA00007401"/>
    </source>
</evidence>
<dbReference type="PANTHER" id="PTHR42732:SF1">
    <property type="entry name" value="BETA-MANNOSIDASE"/>
    <property type="match status" value="1"/>
</dbReference>
<dbReference type="GO" id="GO:0005975">
    <property type="term" value="P:carbohydrate metabolic process"/>
    <property type="evidence" value="ECO:0007669"/>
    <property type="project" value="InterPro"/>
</dbReference>
<dbReference type="SUPFAM" id="SSF49303">
    <property type="entry name" value="beta-Galactosidase/glucuronidase domain"/>
    <property type="match status" value="1"/>
</dbReference>
<dbReference type="InterPro" id="IPR036156">
    <property type="entry name" value="Beta-gal/glucu_dom_sf"/>
</dbReference>
<dbReference type="InterPro" id="IPR023232">
    <property type="entry name" value="Glyco_hydro_2_AS"/>
</dbReference>
<feature type="region of interest" description="Disordered" evidence="4">
    <location>
        <begin position="784"/>
        <end position="804"/>
    </location>
</feature>
<dbReference type="Gene3D" id="2.60.40.10">
    <property type="entry name" value="Immunoglobulins"/>
    <property type="match status" value="3"/>
</dbReference>
<dbReference type="InterPro" id="IPR008979">
    <property type="entry name" value="Galactose-bd-like_sf"/>
</dbReference>
<dbReference type="Pfam" id="PF02837">
    <property type="entry name" value="Glyco_hydro_2_N"/>
    <property type="match status" value="1"/>
</dbReference>
<feature type="domain" description="Glycosyl hydrolases family 2 sugar binding" evidence="7">
    <location>
        <begin position="88"/>
        <end position="183"/>
    </location>
</feature>
<dbReference type="SUPFAM" id="SSF49373">
    <property type="entry name" value="Invasin/intimin cell-adhesion fragments"/>
    <property type="match status" value="1"/>
</dbReference>
<dbReference type="InterPro" id="IPR006103">
    <property type="entry name" value="Glyco_hydro_2_cat"/>
</dbReference>
<evidence type="ECO:0000256" key="4">
    <source>
        <dbReference type="SAM" id="MobiDB-lite"/>
    </source>
</evidence>
<dbReference type="Pfam" id="PF00703">
    <property type="entry name" value="Glyco_hydro_2"/>
    <property type="match status" value="1"/>
</dbReference>
<dbReference type="STRING" id="435591.BDI_3103"/>
<evidence type="ECO:0000256" key="3">
    <source>
        <dbReference type="ARBA" id="ARBA00023295"/>
    </source>
</evidence>
<feature type="domain" description="Glycoside hydrolase family 2 immunoglobulin-like beta-sandwich" evidence="5">
    <location>
        <begin position="195"/>
        <end position="306"/>
    </location>
</feature>
<dbReference type="PROSITE" id="PS00608">
    <property type="entry name" value="GLYCOSYL_HYDROL_F2_2"/>
    <property type="match status" value="1"/>
</dbReference>
<dbReference type="InterPro" id="IPR040605">
    <property type="entry name" value="Glyco_hydro2_dom5"/>
</dbReference>
<dbReference type="PaxDb" id="435591-BDI_3103"/>
<dbReference type="InterPro" id="IPR006101">
    <property type="entry name" value="Glyco_hydro_2"/>
</dbReference>
<feature type="domain" description="Glycoside hydrolase family 2" evidence="9">
    <location>
        <begin position="740"/>
        <end position="842"/>
    </location>
</feature>
<dbReference type="eggNOG" id="COG3250">
    <property type="taxonomic scope" value="Bacteria"/>
</dbReference>
<keyword evidence="3 10" id="KW-0326">Glycosidase</keyword>
<dbReference type="SUPFAM" id="SSF49785">
    <property type="entry name" value="Galactose-binding domain-like"/>
    <property type="match status" value="1"/>
</dbReference>
<dbReference type="Gene3D" id="2.60.120.260">
    <property type="entry name" value="Galactose-binding domain-like"/>
    <property type="match status" value="1"/>
</dbReference>
<dbReference type="InterPro" id="IPR017853">
    <property type="entry name" value="GH"/>
</dbReference>